<reference evidence="2" key="1">
    <citation type="submission" date="2019-08" db="EMBL/GenBank/DDBJ databases">
        <authorList>
            <person name="Kucharzyk K."/>
            <person name="Murdoch R.W."/>
            <person name="Higgins S."/>
            <person name="Loffler F."/>
        </authorList>
    </citation>
    <scope>NUCLEOTIDE SEQUENCE</scope>
</reference>
<proteinExistence type="predicted"/>
<dbReference type="Pfam" id="PF04459">
    <property type="entry name" value="DUF512"/>
    <property type="match status" value="1"/>
</dbReference>
<feature type="domain" description="DUF512" evidence="1">
    <location>
        <begin position="1"/>
        <end position="127"/>
    </location>
</feature>
<gene>
    <name evidence="2" type="ORF">SDC9_169139</name>
</gene>
<organism evidence="2">
    <name type="scientific">bioreactor metagenome</name>
    <dbReference type="NCBI Taxonomy" id="1076179"/>
    <lineage>
        <taxon>unclassified sequences</taxon>
        <taxon>metagenomes</taxon>
        <taxon>ecological metagenomes</taxon>
    </lineage>
</organism>
<dbReference type="EMBL" id="VSSQ01069815">
    <property type="protein sequence ID" value="MPN21759.1"/>
    <property type="molecule type" value="Genomic_DNA"/>
</dbReference>
<protein>
    <recommendedName>
        <fullName evidence="1">DUF512 domain-containing protein</fullName>
    </recommendedName>
</protein>
<evidence type="ECO:0000313" key="2">
    <source>
        <dbReference type="EMBL" id="MPN21759.1"/>
    </source>
</evidence>
<dbReference type="AlphaFoldDB" id="A0A645G7J5"/>
<name>A0A645G7J5_9ZZZZ</name>
<accession>A0A645G7J5</accession>
<comment type="caution">
    <text evidence="2">The sequence shown here is derived from an EMBL/GenBank/DDBJ whole genome shotgun (WGS) entry which is preliminary data.</text>
</comment>
<sequence length="139" mass="15543">MISLMRDEFDACMAELAGNQELKKTVSIATGTAAFEFIDGLCKEIMVKYPRVKIQVFPIENDFFGGKISVSGLLCGCDIINQLKNKKLGDYLCLPQNLLRSGETTLLDDLTIEDIEKELCVKIRITKESGEDFVKTILE</sequence>
<evidence type="ECO:0000259" key="1">
    <source>
        <dbReference type="Pfam" id="PF04459"/>
    </source>
</evidence>
<dbReference type="InterPro" id="IPR007549">
    <property type="entry name" value="DUF512"/>
</dbReference>